<dbReference type="InterPro" id="IPR051464">
    <property type="entry name" value="Peptidase_M42_aminopept"/>
</dbReference>
<gene>
    <name evidence="3" type="ORF">LF1_17280</name>
</gene>
<dbReference type="Proteomes" id="UP000322699">
    <property type="component" value="Unassembled WGS sequence"/>
</dbReference>
<keyword evidence="1" id="KW-0479">Metal-binding</keyword>
<dbReference type="AlphaFoldDB" id="A0A5B1CHJ9"/>
<dbReference type="InterPro" id="IPR008007">
    <property type="entry name" value="Peptidase_M42"/>
</dbReference>
<protein>
    <submittedName>
        <fullName evidence="3">M42 glutamyl aminopeptidase</fullName>
    </submittedName>
</protein>
<keyword evidence="2" id="KW-0378">Hydrolase</keyword>
<evidence type="ECO:0000313" key="4">
    <source>
        <dbReference type="Proteomes" id="UP000322699"/>
    </source>
</evidence>
<evidence type="ECO:0000256" key="2">
    <source>
        <dbReference type="ARBA" id="ARBA00022801"/>
    </source>
</evidence>
<evidence type="ECO:0000313" key="3">
    <source>
        <dbReference type="EMBL" id="KAA1259199.1"/>
    </source>
</evidence>
<reference evidence="3 4" key="1">
    <citation type="submission" date="2019-08" db="EMBL/GenBank/DDBJ databases">
        <title>Deep-cultivation of Planctomycetes and their phenomic and genomic characterization uncovers novel biology.</title>
        <authorList>
            <person name="Wiegand S."/>
            <person name="Jogler M."/>
            <person name="Boedeker C."/>
            <person name="Pinto D."/>
            <person name="Vollmers J."/>
            <person name="Rivas-Marin E."/>
            <person name="Kohn T."/>
            <person name="Peeters S.H."/>
            <person name="Heuer A."/>
            <person name="Rast P."/>
            <person name="Oberbeckmann S."/>
            <person name="Bunk B."/>
            <person name="Jeske O."/>
            <person name="Meyerdierks A."/>
            <person name="Storesund J.E."/>
            <person name="Kallscheuer N."/>
            <person name="Luecker S."/>
            <person name="Lage O.M."/>
            <person name="Pohl T."/>
            <person name="Merkel B.J."/>
            <person name="Hornburger P."/>
            <person name="Mueller R.-W."/>
            <person name="Bruemmer F."/>
            <person name="Labrenz M."/>
            <person name="Spormann A.M."/>
            <person name="Op Den Camp H."/>
            <person name="Overmann J."/>
            <person name="Amann R."/>
            <person name="Jetten M.S.M."/>
            <person name="Mascher T."/>
            <person name="Medema M.H."/>
            <person name="Devos D.P."/>
            <person name="Kaster A.-K."/>
            <person name="Ovreas L."/>
            <person name="Rohde M."/>
            <person name="Galperin M.Y."/>
            <person name="Jogler C."/>
        </authorList>
    </citation>
    <scope>NUCLEOTIDE SEQUENCE [LARGE SCALE GENOMIC DNA]</scope>
    <source>
        <strain evidence="3 4">LF1</strain>
    </source>
</reference>
<accession>A0A5B1CHJ9</accession>
<comment type="caution">
    <text evidence="3">The sequence shown here is derived from an EMBL/GenBank/DDBJ whole genome shotgun (WGS) entry which is preliminary data.</text>
</comment>
<keyword evidence="3" id="KW-0645">Protease</keyword>
<dbReference type="SUPFAM" id="SSF53187">
    <property type="entry name" value="Zn-dependent exopeptidases"/>
    <property type="match status" value="1"/>
</dbReference>
<sequence>MVPPAAIVFNAVLPVRHSGTKTATALVAEAAKTFDHCPRSPKLLASSATTHAMKLHYASHEFLHLLRYLVREPSVVGMEDAFFRVLRRELEEYPVKITRYHGLLVVEGDEPESVYLSAHVDRHGLLCTGPHEFQYAAFIAGNRGELNGDSISEQFMELIAGRFRGQRVQAHAPYAGSYLGQGTITESYICPRRKNLIFEIDGLDFLQPGTPVSFIDRLQENDGYISAQLDNVVSVAMLIELIRRGFSGTAFFSAGEESGRSWRFVAEWFQRHDTTTDQLIVMDTSPFATVDDCDQQEVVLRHADSNATFDAKSTERLRKSCDRLGISYCFKDDYIMALNRTREKQSSIGRTELGRLIAATSGQVSGTTLQLPTSSYHTHLETASLLSVDAMLRLLCDRCEL</sequence>
<evidence type="ECO:0000256" key="1">
    <source>
        <dbReference type="ARBA" id="ARBA00022723"/>
    </source>
</evidence>
<dbReference type="GO" id="GO:0046872">
    <property type="term" value="F:metal ion binding"/>
    <property type="evidence" value="ECO:0007669"/>
    <property type="project" value="UniProtKB-KW"/>
</dbReference>
<dbReference type="PANTHER" id="PTHR32481:SF0">
    <property type="entry name" value="AMINOPEPTIDASE YPDE-RELATED"/>
    <property type="match status" value="1"/>
</dbReference>
<keyword evidence="4" id="KW-1185">Reference proteome</keyword>
<name>A0A5B1CHJ9_9BACT</name>
<proteinExistence type="predicted"/>
<dbReference type="EMBL" id="VRLW01000001">
    <property type="protein sequence ID" value="KAA1259199.1"/>
    <property type="molecule type" value="Genomic_DNA"/>
</dbReference>
<keyword evidence="3" id="KW-0031">Aminopeptidase</keyword>
<dbReference type="Gene3D" id="3.40.630.10">
    <property type="entry name" value="Zn peptidases"/>
    <property type="match status" value="1"/>
</dbReference>
<dbReference type="Pfam" id="PF05343">
    <property type="entry name" value="Peptidase_M42"/>
    <property type="match status" value="1"/>
</dbReference>
<organism evidence="3 4">
    <name type="scientific">Rubripirellula obstinata</name>
    <dbReference type="NCBI Taxonomy" id="406547"/>
    <lineage>
        <taxon>Bacteria</taxon>
        <taxon>Pseudomonadati</taxon>
        <taxon>Planctomycetota</taxon>
        <taxon>Planctomycetia</taxon>
        <taxon>Pirellulales</taxon>
        <taxon>Pirellulaceae</taxon>
        <taxon>Rubripirellula</taxon>
    </lineage>
</organism>
<dbReference type="GO" id="GO:0004177">
    <property type="term" value="F:aminopeptidase activity"/>
    <property type="evidence" value="ECO:0007669"/>
    <property type="project" value="UniProtKB-KW"/>
</dbReference>
<dbReference type="PANTHER" id="PTHR32481">
    <property type="entry name" value="AMINOPEPTIDASE"/>
    <property type="match status" value="1"/>
</dbReference>